<dbReference type="PANTHER" id="PTHR43500:SF1">
    <property type="entry name" value="CYSTATHIONINE BETA-LYASE-RELATED"/>
    <property type="match status" value="1"/>
</dbReference>
<comment type="pathway">
    <text evidence="10">Amino-acid biosynthesis; L-methionine biosynthesis via de novo pathway; L-homocysteine from L-cystathionine: step 1/1.</text>
</comment>
<evidence type="ECO:0000256" key="3">
    <source>
        <dbReference type="ARBA" id="ARBA00009077"/>
    </source>
</evidence>
<keyword evidence="8" id="KW-0486">Methionine biosynthesis</keyword>
<dbReference type="Pfam" id="PF01053">
    <property type="entry name" value="Cys_Met_Meta_PP"/>
    <property type="match status" value="1"/>
</dbReference>
<dbReference type="Gene3D" id="3.40.640.10">
    <property type="entry name" value="Type I PLP-dependent aspartate aminotransferase-like (Major domain)"/>
    <property type="match status" value="1"/>
</dbReference>
<protein>
    <recommendedName>
        <fullName evidence="4">cysteine-S-conjugate beta-lyase</fullName>
        <ecNumber evidence="4">4.4.1.13</ecNumber>
    </recommendedName>
</protein>
<evidence type="ECO:0000313" key="16">
    <source>
        <dbReference type="Proteomes" id="UP000002675"/>
    </source>
</evidence>
<dbReference type="GO" id="GO:0047804">
    <property type="term" value="F:cysteine-S-conjugate beta-lyase activity"/>
    <property type="evidence" value="ECO:0007669"/>
    <property type="project" value="UniProtKB-EC"/>
</dbReference>
<dbReference type="KEGG" id="vvy:VV1399"/>
<dbReference type="FunFam" id="3.40.640.10:FF:000062">
    <property type="entry name" value="Cystathionine beta-lyase"/>
    <property type="match status" value="1"/>
</dbReference>
<dbReference type="SUPFAM" id="SSF53383">
    <property type="entry name" value="PLP-dependent transferases"/>
    <property type="match status" value="1"/>
</dbReference>
<evidence type="ECO:0000256" key="9">
    <source>
        <dbReference type="ARBA" id="ARBA00023239"/>
    </source>
</evidence>
<evidence type="ECO:0000256" key="5">
    <source>
        <dbReference type="ARBA" id="ARBA00022490"/>
    </source>
</evidence>
<dbReference type="InterPro" id="IPR015422">
    <property type="entry name" value="PyrdxlP-dep_Trfase_small"/>
</dbReference>
<dbReference type="EMBL" id="BA000037">
    <property type="protein sequence ID" value="BAC94163.1"/>
    <property type="molecule type" value="Genomic_DNA"/>
</dbReference>
<comment type="catalytic activity">
    <reaction evidence="11">
        <text>L,L-cystathionine + H2O = L-homocysteine + pyruvate + NH4(+)</text>
        <dbReference type="Rhea" id="RHEA:13965"/>
        <dbReference type="ChEBI" id="CHEBI:15361"/>
        <dbReference type="ChEBI" id="CHEBI:15377"/>
        <dbReference type="ChEBI" id="CHEBI:28938"/>
        <dbReference type="ChEBI" id="CHEBI:58161"/>
        <dbReference type="ChEBI" id="CHEBI:58199"/>
    </reaction>
</comment>
<dbReference type="PIRSF" id="PIRSF001434">
    <property type="entry name" value="CGS"/>
    <property type="match status" value="1"/>
</dbReference>
<comment type="similarity">
    <text evidence="3 14">Belongs to the trans-sulfuration enzymes family.</text>
</comment>
<evidence type="ECO:0000256" key="11">
    <source>
        <dbReference type="ARBA" id="ARBA00047517"/>
    </source>
</evidence>
<dbReference type="Proteomes" id="UP000002675">
    <property type="component" value="Chromosome I"/>
</dbReference>
<evidence type="ECO:0000256" key="12">
    <source>
        <dbReference type="ARBA" id="ARBA00047625"/>
    </source>
</evidence>
<comment type="cofactor">
    <cofactor evidence="1 14">
        <name>pyridoxal 5'-phosphate</name>
        <dbReference type="ChEBI" id="CHEBI:597326"/>
    </cofactor>
</comment>
<dbReference type="EC" id="4.4.1.13" evidence="4"/>
<evidence type="ECO:0000256" key="8">
    <source>
        <dbReference type="ARBA" id="ARBA00023167"/>
    </source>
</evidence>
<keyword evidence="7 13" id="KW-0663">Pyridoxal phosphate</keyword>
<dbReference type="NCBIfam" id="TIGR01324">
    <property type="entry name" value="cysta_beta_ly_B"/>
    <property type="match status" value="1"/>
</dbReference>
<dbReference type="CDD" id="cd00614">
    <property type="entry name" value="CGS_like"/>
    <property type="match status" value="1"/>
</dbReference>
<dbReference type="InterPro" id="IPR054542">
    <property type="entry name" value="Cys_met_metab_PP"/>
</dbReference>
<dbReference type="PANTHER" id="PTHR43500">
    <property type="entry name" value="CYSTATHIONINE BETA-LYASE-RELATED"/>
    <property type="match status" value="1"/>
</dbReference>
<dbReference type="eggNOG" id="COG0626">
    <property type="taxonomic scope" value="Bacteria"/>
</dbReference>
<keyword evidence="9 15" id="KW-0456">Lyase</keyword>
<feature type="modified residue" description="N6-(pyridoxal phosphate)lysine" evidence="13">
    <location>
        <position position="237"/>
    </location>
</feature>
<name>Q7MLM8_VIBVY</name>
<keyword evidence="5" id="KW-0963">Cytoplasm</keyword>
<proteinExistence type="inferred from homology"/>
<evidence type="ECO:0000256" key="4">
    <source>
        <dbReference type="ARBA" id="ARBA00012224"/>
    </source>
</evidence>
<organism evidence="15 16">
    <name type="scientific">Vibrio vulnificus (strain YJ016)</name>
    <dbReference type="NCBI Taxonomy" id="196600"/>
    <lineage>
        <taxon>Bacteria</taxon>
        <taxon>Pseudomonadati</taxon>
        <taxon>Pseudomonadota</taxon>
        <taxon>Gammaproteobacteria</taxon>
        <taxon>Vibrionales</taxon>
        <taxon>Vibrionaceae</taxon>
        <taxon>Vibrio</taxon>
    </lineage>
</organism>
<dbReference type="NCBIfam" id="NF006538">
    <property type="entry name" value="PRK09028.1"/>
    <property type="match status" value="1"/>
</dbReference>
<dbReference type="GO" id="GO:0005737">
    <property type="term" value="C:cytoplasm"/>
    <property type="evidence" value="ECO:0007669"/>
    <property type="project" value="UniProtKB-SubCell"/>
</dbReference>
<dbReference type="InterPro" id="IPR015424">
    <property type="entry name" value="PyrdxlP-dep_Trfase"/>
</dbReference>
<dbReference type="PROSITE" id="PS00868">
    <property type="entry name" value="CYS_MET_METAB_PP"/>
    <property type="match status" value="1"/>
</dbReference>
<reference evidence="15 16" key="1">
    <citation type="journal article" date="2003" name="Genome Res.">
        <title>Comparative genome analysis of Vibrio vulnificus, a marine pathogen.</title>
        <authorList>
            <person name="Chen C.Y."/>
            <person name="Wu K.M."/>
            <person name="Chang Y.C."/>
            <person name="Chang C.H."/>
            <person name="Tsai H.C."/>
            <person name="Liao T.L."/>
            <person name="Liu Y.M."/>
            <person name="Chen H.J."/>
            <person name="Shen A.B."/>
            <person name="Li J.C."/>
            <person name="Su T.L."/>
            <person name="Shao C.P."/>
            <person name="Lee C.T."/>
            <person name="Hor L.I."/>
            <person name="Tsai S.F."/>
        </authorList>
    </citation>
    <scope>NUCLEOTIDE SEQUENCE [LARGE SCALE GENOMIC DNA]</scope>
    <source>
        <strain evidence="15 16">YJ016</strain>
    </source>
</reference>
<evidence type="ECO:0000256" key="1">
    <source>
        <dbReference type="ARBA" id="ARBA00001933"/>
    </source>
</evidence>
<keyword evidence="6" id="KW-0028">Amino-acid biosynthesis</keyword>
<evidence type="ECO:0000256" key="10">
    <source>
        <dbReference type="ARBA" id="ARBA00046315"/>
    </source>
</evidence>
<evidence type="ECO:0000256" key="7">
    <source>
        <dbReference type="ARBA" id="ARBA00022898"/>
    </source>
</evidence>
<dbReference type="STRING" id="672.VV93_v1c13100"/>
<dbReference type="InterPro" id="IPR000277">
    <property type="entry name" value="Cys/Met-Metab_PyrdxlP-dep_enz"/>
</dbReference>
<comment type="catalytic activity">
    <reaction evidence="12">
        <text>an S-substituted L-cysteine + H2O = a thiol + pyruvate + NH4(+)</text>
        <dbReference type="Rhea" id="RHEA:18121"/>
        <dbReference type="ChEBI" id="CHEBI:15361"/>
        <dbReference type="ChEBI" id="CHEBI:15377"/>
        <dbReference type="ChEBI" id="CHEBI:28938"/>
        <dbReference type="ChEBI" id="CHEBI:29256"/>
        <dbReference type="ChEBI" id="CHEBI:58717"/>
        <dbReference type="EC" id="4.4.1.13"/>
    </reaction>
</comment>
<dbReference type="AlphaFoldDB" id="Q7MLM8"/>
<evidence type="ECO:0000256" key="14">
    <source>
        <dbReference type="RuleBase" id="RU362118"/>
    </source>
</evidence>
<accession>Q7MLM8</accession>
<gene>
    <name evidence="15" type="ordered locus">VV1399</name>
</gene>
<dbReference type="GO" id="GO:0009086">
    <property type="term" value="P:methionine biosynthetic process"/>
    <property type="evidence" value="ECO:0007669"/>
    <property type="project" value="UniProtKB-KW"/>
</dbReference>
<dbReference type="FunFam" id="3.90.1150.10:FF:000058">
    <property type="entry name" value="Cystathionine beta-lyase"/>
    <property type="match status" value="1"/>
</dbReference>
<dbReference type="InterPro" id="IPR015421">
    <property type="entry name" value="PyrdxlP-dep_Trfase_major"/>
</dbReference>
<dbReference type="HOGENOM" id="CLU_018986_5_1_6"/>
<evidence type="ECO:0000313" key="15">
    <source>
        <dbReference type="EMBL" id="BAC94163.1"/>
    </source>
</evidence>
<dbReference type="GO" id="GO:0030170">
    <property type="term" value="F:pyridoxal phosphate binding"/>
    <property type="evidence" value="ECO:0007669"/>
    <property type="project" value="InterPro"/>
</dbReference>
<comment type="subcellular location">
    <subcellularLocation>
        <location evidence="2">Cytoplasm</location>
    </subcellularLocation>
</comment>
<sequence>MSGMFLLCNPCQAYTLHVLNRAFSHRQGINMSEGKQTKLVTAGRDKKWTNGVVNPPIQRASTVVFDTVADKHHATVNRANKTLFYGRRGTHTHFAFQEAMTQIEGGAGCALYPCGTAAISNAILSFVETGDHILMVDTCYEPTRDFCDKIMKKMGVETTYYDPMVGEGIRELIKPNTKVLFLESPGSITMEVQDVPTLARIAHEHGIIVMLDNTWGAGVNFSPFEHGVDISIQAATKYIVGHSDVMLGTAVASEPYWDQLREQSYLMGQCVSPDDAYLGLRGLRTIDVRLRQHEQASLKVAQWLATRPEVDHVRHPALESCPGHEFFNRDFTGGNGLFSFVLKTSYSRATTALLDGMKHFSMGYSWGGFESLILANEPKSFSSLRTVANPNFEGTLIRLHIGLENVEDLIADLEAGFERYNALILERETSLS</sequence>
<dbReference type="GO" id="GO:0019346">
    <property type="term" value="P:transsulfuration"/>
    <property type="evidence" value="ECO:0007669"/>
    <property type="project" value="InterPro"/>
</dbReference>
<evidence type="ECO:0000256" key="13">
    <source>
        <dbReference type="PIRSR" id="PIRSR001434-2"/>
    </source>
</evidence>
<dbReference type="InterPro" id="IPR006233">
    <property type="entry name" value="Cys_b_lyase_bac"/>
</dbReference>
<dbReference type="GO" id="GO:0019450">
    <property type="term" value="P:L-cysteine catabolic process to pyruvate"/>
    <property type="evidence" value="ECO:0007669"/>
    <property type="project" value="TreeGrafter"/>
</dbReference>
<dbReference type="Gene3D" id="3.90.1150.10">
    <property type="entry name" value="Aspartate Aminotransferase, domain 1"/>
    <property type="match status" value="1"/>
</dbReference>
<evidence type="ECO:0000256" key="6">
    <source>
        <dbReference type="ARBA" id="ARBA00022605"/>
    </source>
</evidence>
<evidence type="ECO:0000256" key="2">
    <source>
        <dbReference type="ARBA" id="ARBA00004496"/>
    </source>
</evidence>